<dbReference type="GO" id="GO:0005886">
    <property type="term" value="C:plasma membrane"/>
    <property type="evidence" value="ECO:0007669"/>
    <property type="project" value="UniProtKB-SubCell"/>
</dbReference>
<dbReference type="Proteomes" id="UP000632740">
    <property type="component" value="Unassembled WGS sequence"/>
</dbReference>
<dbReference type="PANTHER" id="PTHR42711">
    <property type="entry name" value="ABC TRANSPORTER ATP-BINDING PROTEIN"/>
    <property type="match status" value="1"/>
</dbReference>
<dbReference type="InterPro" id="IPR003439">
    <property type="entry name" value="ABC_transporter-like_ATP-bd"/>
</dbReference>
<dbReference type="SUPFAM" id="SSF52540">
    <property type="entry name" value="P-loop containing nucleoside triphosphate hydrolases"/>
    <property type="match status" value="1"/>
</dbReference>
<dbReference type="Gene3D" id="3.40.50.300">
    <property type="entry name" value="P-loop containing nucleotide triphosphate hydrolases"/>
    <property type="match status" value="1"/>
</dbReference>
<comment type="subcellular location">
    <subcellularLocation>
        <location evidence="1">Cell membrane</location>
        <topology evidence="1">Peripheral membrane protein</topology>
    </subcellularLocation>
</comment>
<dbReference type="RefSeq" id="WP_203750741.1">
    <property type="nucleotide sequence ID" value="NZ_BONK01000004.1"/>
</dbReference>
<evidence type="ECO:0000313" key="9">
    <source>
        <dbReference type="Proteomes" id="UP000632740"/>
    </source>
</evidence>
<dbReference type="PROSITE" id="PS00211">
    <property type="entry name" value="ABC_TRANSPORTER_1"/>
    <property type="match status" value="1"/>
</dbReference>
<evidence type="ECO:0000313" key="8">
    <source>
        <dbReference type="EMBL" id="GIG20802.1"/>
    </source>
</evidence>
<keyword evidence="2" id="KW-0813">Transport</keyword>
<dbReference type="InterPro" id="IPR003593">
    <property type="entry name" value="AAA+_ATPase"/>
</dbReference>
<keyword evidence="9" id="KW-1185">Reference proteome</keyword>
<keyword evidence="3" id="KW-0547">Nucleotide-binding</keyword>
<dbReference type="InterPro" id="IPR027417">
    <property type="entry name" value="P-loop_NTPase"/>
</dbReference>
<evidence type="ECO:0000256" key="1">
    <source>
        <dbReference type="ARBA" id="ARBA00004202"/>
    </source>
</evidence>
<dbReference type="PROSITE" id="PS50893">
    <property type="entry name" value="ABC_TRANSPORTER_2"/>
    <property type="match status" value="1"/>
</dbReference>
<protein>
    <submittedName>
        <fullName evidence="8">Daunorubicin resistance protein DrrA family ABC transporter ATP-binding protein</fullName>
    </submittedName>
</protein>
<dbReference type="AlphaFoldDB" id="A0A919P060"/>
<gene>
    <name evidence="8" type="ORF">Cch01nite_15260</name>
</gene>
<name>A0A919P060_9CELL</name>
<dbReference type="SMART" id="SM00382">
    <property type="entry name" value="AAA"/>
    <property type="match status" value="1"/>
</dbReference>
<evidence type="ECO:0000256" key="5">
    <source>
        <dbReference type="ARBA" id="ARBA00023251"/>
    </source>
</evidence>
<organism evidence="8 9">
    <name type="scientific">Cellulomonas chitinilytica</name>
    <dbReference type="NCBI Taxonomy" id="398759"/>
    <lineage>
        <taxon>Bacteria</taxon>
        <taxon>Bacillati</taxon>
        <taxon>Actinomycetota</taxon>
        <taxon>Actinomycetes</taxon>
        <taxon>Micrococcales</taxon>
        <taxon>Cellulomonadaceae</taxon>
        <taxon>Cellulomonas</taxon>
    </lineage>
</organism>
<evidence type="ECO:0000259" key="7">
    <source>
        <dbReference type="PROSITE" id="PS50893"/>
    </source>
</evidence>
<accession>A0A919P060</accession>
<dbReference type="InterPro" id="IPR017871">
    <property type="entry name" value="ABC_transporter-like_CS"/>
</dbReference>
<feature type="compositionally biased region" description="Low complexity" evidence="6">
    <location>
        <begin position="325"/>
        <end position="349"/>
    </location>
</feature>
<proteinExistence type="predicted"/>
<dbReference type="PANTHER" id="PTHR42711:SF19">
    <property type="entry name" value="DOXORUBICIN RESISTANCE ATP-BINDING PROTEIN DRRA"/>
    <property type="match status" value="1"/>
</dbReference>
<dbReference type="GO" id="GO:0005524">
    <property type="term" value="F:ATP binding"/>
    <property type="evidence" value="ECO:0007669"/>
    <property type="project" value="UniProtKB-KW"/>
</dbReference>
<dbReference type="GO" id="GO:0016887">
    <property type="term" value="F:ATP hydrolysis activity"/>
    <property type="evidence" value="ECO:0007669"/>
    <property type="project" value="InterPro"/>
</dbReference>
<feature type="domain" description="ABC transporter" evidence="7">
    <location>
        <begin position="7"/>
        <end position="244"/>
    </location>
</feature>
<evidence type="ECO:0000256" key="2">
    <source>
        <dbReference type="ARBA" id="ARBA00022448"/>
    </source>
</evidence>
<dbReference type="Pfam" id="PF00005">
    <property type="entry name" value="ABC_tran"/>
    <property type="match status" value="1"/>
</dbReference>
<evidence type="ECO:0000256" key="4">
    <source>
        <dbReference type="ARBA" id="ARBA00022840"/>
    </source>
</evidence>
<sequence length="365" mass="37635">MPTQLAVEATGLIKTYPGGRGRPDVRALDGLTLTVPAGTVHGLLGPNGAGKSTTTRVLTTLSRASAGDARVAGHDVVRHADQVRRSIGYVSQGTGADVLLTPRENLAMTARLRGASRSASLDRAGQLLDRFGLADAADRRTGVLSGGMRRKLDVALGLVDAPQVLFLDEPTTGLDPEARASMWAEIRRLAGEDSLTVVLTTHYLEEADRLADGLSIIDRGRVVAAGSPDELKAAFAGDTLTVDLVEPDAVLVRSVAARIAGLGDVVVHVEGPTGRLVARTPDGPAVVGPTIAALQAAGVRHGAVGVSRPTLDDVYLRHAGRSWTAAESAATSSGSPDASPDGSSDGSSPHDATGTVRVERSEVAR</sequence>
<evidence type="ECO:0000256" key="3">
    <source>
        <dbReference type="ARBA" id="ARBA00022741"/>
    </source>
</evidence>
<evidence type="ECO:0000256" key="6">
    <source>
        <dbReference type="SAM" id="MobiDB-lite"/>
    </source>
</evidence>
<dbReference type="InterPro" id="IPR050763">
    <property type="entry name" value="ABC_transporter_ATP-binding"/>
</dbReference>
<dbReference type="GO" id="GO:0046677">
    <property type="term" value="P:response to antibiotic"/>
    <property type="evidence" value="ECO:0007669"/>
    <property type="project" value="UniProtKB-KW"/>
</dbReference>
<keyword evidence="4 8" id="KW-0067">ATP-binding</keyword>
<keyword evidence="5" id="KW-0046">Antibiotic resistance</keyword>
<feature type="region of interest" description="Disordered" evidence="6">
    <location>
        <begin position="325"/>
        <end position="365"/>
    </location>
</feature>
<dbReference type="EMBL" id="BONK01000004">
    <property type="protein sequence ID" value="GIG20802.1"/>
    <property type="molecule type" value="Genomic_DNA"/>
</dbReference>
<reference evidence="8" key="1">
    <citation type="submission" date="2021-01" db="EMBL/GenBank/DDBJ databases">
        <title>Whole genome shotgun sequence of Cellulomonas chitinilytica NBRC 110799.</title>
        <authorList>
            <person name="Komaki H."/>
            <person name="Tamura T."/>
        </authorList>
    </citation>
    <scope>NUCLEOTIDE SEQUENCE</scope>
    <source>
        <strain evidence="8">NBRC 110799</strain>
    </source>
</reference>
<comment type="caution">
    <text evidence="8">The sequence shown here is derived from an EMBL/GenBank/DDBJ whole genome shotgun (WGS) entry which is preliminary data.</text>
</comment>